<feature type="transmembrane region" description="Helical" evidence="12">
    <location>
        <begin position="292"/>
        <end position="310"/>
    </location>
</feature>
<name>A0A1W6MHD7_9FLAO</name>
<dbReference type="InterPro" id="IPR003780">
    <property type="entry name" value="COX15/CtaA_fam"/>
</dbReference>
<evidence type="ECO:0000256" key="7">
    <source>
        <dbReference type="ARBA" id="ARBA00023004"/>
    </source>
</evidence>
<evidence type="ECO:0000256" key="4">
    <source>
        <dbReference type="ARBA" id="ARBA00022723"/>
    </source>
</evidence>
<feature type="transmembrane region" description="Helical" evidence="12">
    <location>
        <begin position="259"/>
        <end position="280"/>
    </location>
</feature>
<feature type="transmembrane region" description="Helical" evidence="12">
    <location>
        <begin position="119"/>
        <end position="138"/>
    </location>
</feature>
<keyword evidence="10" id="KW-1015">Disulfide bond</keyword>
<evidence type="ECO:0000256" key="2">
    <source>
        <dbReference type="ARBA" id="ARBA00022475"/>
    </source>
</evidence>
<keyword evidence="6" id="KW-0560">Oxidoreductase</keyword>
<keyword evidence="3 12" id="KW-0812">Transmembrane</keyword>
<evidence type="ECO:0000313" key="13">
    <source>
        <dbReference type="EMBL" id="ARN77005.1"/>
    </source>
</evidence>
<evidence type="ECO:0000256" key="3">
    <source>
        <dbReference type="ARBA" id="ARBA00022692"/>
    </source>
</evidence>
<evidence type="ECO:0000256" key="1">
    <source>
        <dbReference type="ARBA" id="ARBA00004141"/>
    </source>
</evidence>
<feature type="transmembrane region" description="Helical" evidence="12">
    <location>
        <begin position="322"/>
        <end position="340"/>
    </location>
</feature>
<organism evidence="13 14">
    <name type="scientific">Nonlabens spongiae</name>
    <dbReference type="NCBI Taxonomy" id="331648"/>
    <lineage>
        <taxon>Bacteria</taxon>
        <taxon>Pseudomonadati</taxon>
        <taxon>Bacteroidota</taxon>
        <taxon>Flavobacteriia</taxon>
        <taxon>Flavobacteriales</taxon>
        <taxon>Flavobacteriaceae</taxon>
        <taxon>Nonlabens</taxon>
    </lineage>
</organism>
<keyword evidence="5 12" id="KW-1133">Transmembrane helix</keyword>
<comment type="subcellular location">
    <subcellularLocation>
        <location evidence="1">Membrane</location>
        <topology evidence="1">Multi-pass membrane protein</topology>
    </subcellularLocation>
</comment>
<dbReference type="GO" id="GO:0006784">
    <property type="term" value="P:heme A biosynthetic process"/>
    <property type="evidence" value="ECO:0007669"/>
    <property type="project" value="InterPro"/>
</dbReference>
<reference evidence="13 14" key="1">
    <citation type="submission" date="2016-11" db="EMBL/GenBank/DDBJ databases">
        <title>Trade-off between light-utilization and light-protection in marine flavobacteria.</title>
        <authorList>
            <person name="Kumagai Y."/>
        </authorList>
    </citation>
    <scope>NUCLEOTIDE SEQUENCE [LARGE SCALE GENOMIC DNA]</scope>
    <source>
        <strain evidence="13 14">JCM 13191</strain>
    </source>
</reference>
<evidence type="ECO:0000256" key="6">
    <source>
        <dbReference type="ARBA" id="ARBA00023002"/>
    </source>
</evidence>
<sequence>MRLLSFFTDRNYRKSLRTSIVAIYLIIVAGAVVRMTGSGMGCPDWPKCFGYWIPPTQQHEIEFSPNTPYKKGMVIIHNEELRVAKANFQTGDSYQEKNWEAYTKHDYNVFNVYHTWTEYINRLIGALGGLVVLIMCVFSLKYARSRPKITILSVVTLLAMLIQAVIGKIVVDTNLSPVLITIHMIVALLIVGLLIYLLHAVQPADLRYSSNTRFVNFSLLLIVLTLIQVAMGTQVRQYIDDQVDLFGYPLQSDWLENGPIIFYIHRSFSILLVGLHAWFIYKGIKTFKHPNWAYVSLAIMMVLTILSGILMNYAEFPFGSQASHLVIASLILGVQFYLWMRLRVAQSATVS</sequence>
<feature type="transmembrane region" description="Helical" evidence="12">
    <location>
        <begin position="177"/>
        <end position="198"/>
    </location>
</feature>
<feature type="transmembrane region" description="Helical" evidence="12">
    <location>
        <begin position="20"/>
        <end position="37"/>
    </location>
</feature>
<dbReference type="AlphaFoldDB" id="A0A1W6MHD7"/>
<dbReference type="PANTHER" id="PTHR35457">
    <property type="entry name" value="HEME A SYNTHASE"/>
    <property type="match status" value="1"/>
</dbReference>
<evidence type="ECO:0000256" key="12">
    <source>
        <dbReference type="SAM" id="Phobius"/>
    </source>
</evidence>
<keyword evidence="7" id="KW-0408">Iron</keyword>
<dbReference type="GO" id="GO:0016491">
    <property type="term" value="F:oxidoreductase activity"/>
    <property type="evidence" value="ECO:0007669"/>
    <property type="project" value="UniProtKB-KW"/>
</dbReference>
<keyword evidence="14" id="KW-1185">Reference proteome</keyword>
<keyword evidence="4" id="KW-0479">Metal-binding</keyword>
<evidence type="ECO:0000256" key="8">
    <source>
        <dbReference type="ARBA" id="ARBA00023133"/>
    </source>
</evidence>
<evidence type="ECO:0000256" key="11">
    <source>
        <dbReference type="ARBA" id="ARBA00023444"/>
    </source>
</evidence>
<evidence type="ECO:0000313" key="14">
    <source>
        <dbReference type="Proteomes" id="UP000193431"/>
    </source>
</evidence>
<dbReference type="Pfam" id="PF02628">
    <property type="entry name" value="COX15-CtaA"/>
    <property type="match status" value="2"/>
</dbReference>
<accession>A0A1W6MHD7</accession>
<proteinExistence type="predicted"/>
<evidence type="ECO:0000256" key="10">
    <source>
        <dbReference type="ARBA" id="ARBA00023157"/>
    </source>
</evidence>
<dbReference type="EMBL" id="CP019344">
    <property type="protein sequence ID" value="ARN77005.1"/>
    <property type="molecule type" value="Genomic_DNA"/>
</dbReference>
<evidence type="ECO:0000256" key="9">
    <source>
        <dbReference type="ARBA" id="ARBA00023136"/>
    </source>
</evidence>
<dbReference type="PANTHER" id="PTHR35457:SF1">
    <property type="entry name" value="HEME A SYNTHASE"/>
    <property type="match status" value="1"/>
</dbReference>
<comment type="pathway">
    <text evidence="11">Porphyrin-containing compound metabolism.</text>
</comment>
<feature type="transmembrane region" description="Helical" evidence="12">
    <location>
        <begin position="219"/>
        <end position="239"/>
    </location>
</feature>
<dbReference type="GO" id="GO:0016020">
    <property type="term" value="C:membrane"/>
    <property type="evidence" value="ECO:0007669"/>
    <property type="project" value="UniProtKB-SubCell"/>
</dbReference>
<dbReference type="GO" id="GO:0046872">
    <property type="term" value="F:metal ion binding"/>
    <property type="evidence" value="ECO:0007669"/>
    <property type="project" value="UniProtKB-KW"/>
</dbReference>
<protein>
    <submittedName>
        <fullName evidence="13">Heme A synthase</fullName>
    </submittedName>
</protein>
<keyword evidence="8" id="KW-0350">Heme biosynthesis</keyword>
<feature type="transmembrane region" description="Helical" evidence="12">
    <location>
        <begin position="150"/>
        <end position="171"/>
    </location>
</feature>
<keyword evidence="9 12" id="KW-0472">Membrane</keyword>
<dbReference type="Proteomes" id="UP000193431">
    <property type="component" value="Chromosome"/>
</dbReference>
<dbReference type="STRING" id="331648.BST97_02755"/>
<evidence type="ECO:0000256" key="5">
    <source>
        <dbReference type="ARBA" id="ARBA00022989"/>
    </source>
</evidence>
<dbReference type="InterPro" id="IPR050450">
    <property type="entry name" value="COX15/CtaA_HemeA_synthase"/>
</dbReference>
<gene>
    <name evidence="13" type="ORF">BST97_02755</name>
</gene>
<keyword evidence="2" id="KW-1003">Cell membrane</keyword>